<accession>A0A3P6BTX3</accession>
<evidence type="ECO:0000256" key="2">
    <source>
        <dbReference type="ARBA" id="ARBA00022723"/>
    </source>
</evidence>
<comment type="subcellular location">
    <subcellularLocation>
        <location evidence="1">Nucleus</location>
    </subcellularLocation>
</comment>
<dbReference type="SUPFAM" id="SSF103612">
    <property type="entry name" value="SBT domain"/>
    <property type="match status" value="1"/>
</dbReference>
<dbReference type="InterPro" id="IPR036893">
    <property type="entry name" value="SBP_sf"/>
</dbReference>
<keyword evidence="5" id="KW-0805">Transcription regulation</keyword>
<evidence type="ECO:0000256" key="8">
    <source>
        <dbReference type="ARBA" id="ARBA00023242"/>
    </source>
</evidence>
<keyword evidence="2" id="KW-0479">Metal-binding</keyword>
<dbReference type="GO" id="GO:0005634">
    <property type="term" value="C:nucleus"/>
    <property type="evidence" value="ECO:0007669"/>
    <property type="project" value="UniProtKB-SubCell"/>
</dbReference>
<dbReference type="AlphaFoldDB" id="A0A3P6BTX3"/>
<dbReference type="PANTHER" id="PTHR31251:SF98">
    <property type="entry name" value="SQUAMOSA PROMOTER-BINDING-LIKE PROTEIN 15"/>
    <property type="match status" value="1"/>
</dbReference>
<keyword evidence="8" id="KW-0539">Nucleus</keyword>
<evidence type="ECO:0000256" key="1">
    <source>
        <dbReference type="ARBA" id="ARBA00004123"/>
    </source>
</evidence>
<dbReference type="EMBL" id="LR031873">
    <property type="protein sequence ID" value="VDD09557.1"/>
    <property type="molecule type" value="Genomic_DNA"/>
</dbReference>
<dbReference type="Gene3D" id="4.10.1100.10">
    <property type="entry name" value="Transcription factor, SBP-box domain"/>
    <property type="match status" value="1"/>
</dbReference>
<evidence type="ECO:0000256" key="9">
    <source>
        <dbReference type="PROSITE-ProRule" id="PRU00470"/>
    </source>
</evidence>
<dbReference type="InterPro" id="IPR004333">
    <property type="entry name" value="SBP_dom"/>
</dbReference>
<feature type="domain" description="SBP-type" evidence="11">
    <location>
        <begin position="57"/>
        <end position="134"/>
    </location>
</feature>
<feature type="compositionally biased region" description="Low complexity" evidence="10">
    <location>
        <begin position="12"/>
        <end position="25"/>
    </location>
</feature>
<dbReference type="PROSITE" id="PS51141">
    <property type="entry name" value="ZF_SBP"/>
    <property type="match status" value="1"/>
</dbReference>
<keyword evidence="3 9" id="KW-0863">Zinc-finger</keyword>
<dbReference type="GO" id="GO:0008270">
    <property type="term" value="F:zinc ion binding"/>
    <property type="evidence" value="ECO:0007669"/>
    <property type="project" value="UniProtKB-KW"/>
</dbReference>
<evidence type="ECO:0000256" key="4">
    <source>
        <dbReference type="ARBA" id="ARBA00022833"/>
    </source>
</evidence>
<keyword evidence="6" id="KW-0238">DNA-binding</keyword>
<evidence type="ECO:0000256" key="5">
    <source>
        <dbReference type="ARBA" id="ARBA00023015"/>
    </source>
</evidence>
<evidence type="ECO:0000256" key="3">
    <source>
        <dbReference type="ARBA" id="ARBA00022771"/>
    </source>
</evidence>
<dbReference type="FunFam" id="4.10.1100.10:FF:000001">
    <property type="entry name" value="Squamosa promoter-binding-like protein 14"/>
    <property type="match status" value="1"/>
</dbReference>
<evidence type="ECO:0000256" key="7">
    <source>
        <dbReference type="ARBA" id="ARBA00023163"/>
    </source>
</evidence>
<feature type="region of interest" description="Disordered" evidence="10">
    <location>
        <begin position="1"/>
        <end position="25"/>
    </location>
</feature>
<keyword evidence="4" id="KW-0862">Zinc</keyword>
<dbReference type="PANTHER" id="PTHR31251">
    <property type="entry name" value="SQUAMOSA PROMOTER-BINDING-LIKE PROTEIN 4"/>
    <property type="match status" value="1"/>
</dbReference>
<evidence type="ECO:0000256" key="6">
    <source>
        <dbReference type="ARBA" id="ARBA00023125"/>
    </source>
</evidence>
<gene>
    <name evidence="12" type="ORF">BOLC4T25008H</name>
</gene>
<dbReference type="Pfam" id="PF03110">
    <property type="entry name" value="SBP"/>
    <property type="match status" value="1"/>
</dbReference>
<sequence>MELLMGSGQNRTETVGSSSTESSSLTTGFRFGQKIDFEDGSGSGKNRANKCRKSVTAARCQVEGCRMDLSNAKTYYSRHKVCCIHSKSSKVIVSGLHQRFCQQCSRFHQLAEFDLEKRSCRRRLACHNERRRKPQATTAALLASGYSRIAPSLYVLDLVTGSVLGDPTTWSTARSVMGRSAPWDSHQLMNVLSQGSSRFSITYPEMVNNNSTDSSCALSLLSNSNTTQQQQQTSTNAYLMDAERVTMAKSPPVSVHNQYSKQTWEFMSGEKSNWPCVSSPVLGLRQISEPDDDLQFLMSNGTTMGGFELNLQQEQVLRQYSSTQNFTWPL</sequence>
<evidence type="ECO:0000313" key="12">
    <source>
        <dbReference type="EMBL" id="VDD09557.1"/>
    </source>
</evidence>
<keyword evidence="7" id="KW-0804">Transcription</keyword>
<organism evidence="12">
    <name type="scientific">Brassica oleracea</name>
    <name type="common">Wild cabbage</name>
    <dbReference type="NCBI Taxonomy" id="3712"/>
    <lineage>
        <taxon>Eukaryota</taxon>
        <taxon>Viridiplantae</taxon>
        <taxon>Streptophyta</taxon>
        <taxon>Embryophyta</taxon>
        <taxon>Tracheophyta</taxon>
        <taxon>Spermatophyta</taxon>
        <taxon>Magnoliopsida</taxon>
        <taxon>eudicotyledons</taxon>
        <taxon>Gunneridae</taxon>
        <taxon>Pentapetalae</taxon>
        <taxon>rosids</taxon>
        <taxon>malvids</taxon>
        <taxon>Brassicales</taxon>
        <taxon>Brassicaceae</taxon>
        <taxon>Brassiceae</taxon>
        <taxon>Brassica</taxon>
    </lineage>
</organism>
<name>A0A3P6BTX3_BRAOL</name>
<proteinExistence type="predicted"/>
<dbReference type="GO" id="GO:0003677">
    <property type="term" value="F:DNA binding"/>
    <property type="evidence" value="ECO:0007669"/>
    <property type="project" value="UniProtKB-KW"/>
</dbReference>
<reference evidence="12" key="1">
    <citation type="submission" date="2018-11" db="EMBL/GenBank/DDBJ databases">
        <authorList>
            <consortium name="Genoscope - CEA"/>
            <person name="William W."/>
        </authorList>
    </citation>
    <scope>NUCLEOTIDE SEQUENCE</scope>
</reference>
<evidence type="ECO:0000256" key="10">
    <source>
        <dbReference type="SAM" id="MobiDB-lite"/>
    </source>
</evidence>
<dbReference type="InterPro" id="IPR044817">
    <property type="entry name" value="SBP-like"/>
</dbReference>
<evidence type="ECO:0000259" key="11">
    <source>
        <dbReference type="PROSITE" id="PS51141"/>
    </source>
</evidence>
<protein>
    <recommendedName>
        <fullName evidence="11">SBP-type domain-containing protein</fullName>
    </recommendedName>
</protein>